<dbReference type="EMBL" id="JADQDQ010000002">
    <property type="protein sequence ID" value="MBF9236704.1"/>
    <property type="molecule type" value="Genomic_DNA"/>
</dbReference>
<evidence type="ECO:0000313" key="10">
    <source>
        <dbReference type="EMBL" id="MBF9236704.1"/>
    </source>
</evidence>
<comment type="caution">
    <text evidence="10">The sequence shown here is derived from an EMBL/GenBank/DDBJ whole genome shotgun (WGS) entry which is preliminary data.</text>
</comment>
<keyword evidence="4 10" id="KW-0067">ATP-binding</keyword>
<gene>
    <name evidence="10" type="ORF">I2I05_04790</name>
</gene>
<keyword evidence="3" id="KW-0547">Nucleotide-binding</keyword>
<dbReference type="PROSITE" id="PS50929">
    <property type="entry name" value="ABC_TM1F"/>
    <property type="match status" value="1"/>
</dbReference>
<evidence type="ECO:0000313" key="11">
    <source>
        <dbReference type="Proteomes" id="UP000597617"/>
    </source>
</evidence>
<dbReference type="RefSeq" id="WP_196281089.1">
    <property type="nucleotide sequence ID" value="NZ_JADQDQ010000002.1"/>
</dbReference>
<evidence type="ECO:0000256" key="3">
    <source>
        <dbReference type="ARBA" id="ARBA00022741"/>
    </source>
</evidence>
<dbReference type="PANTHER" id="PTHR43394:SF1">
    <property type="entry name" value="ATP-BINDING CASSETTE SUB-FAMILY B MEMBER 10, MITOCHONDRIAL"/>
    <property type="match status" value="1"/>
</dbReference>
<dbReference type="Proteomes" id="UP000597617">
    <property type="component" value="Unassembled WGS sequence"/>
</dbReference>
<evidence type="ECO:0000259" key="8">
    <source>
        <dbReference type="PROSITE" id="PS50893"/>
    </source>
</evidence>
<dbReference type="InterPro" id="IPR039421">
    <property type="entry name" value="Type_1_exporter"/>
</dbReference>
<evidence type="ECO:0000256" key="2">
    <source>
        <dbReference type="ARBA" id="ARBA00022692"/>
    </source>
</evidence>
<evidence type="ECO:0000256" key="7">
    <source>
        <dbReference type="SAM" id="Phobius"/>
    </source>
</evidence>
<feature type="transmembrane region" description="Helical" evidence="7">
    <location>
        <begin position="261"/>
        <end position="279"/>
    </location>
</feature>
<evidence type="ECO:0000256" key="6">
    <source>
        <dbReference type="ARBA" id="ARBA00023136"/>
    </source>
</evidence>
<dbReference type="InterPro" id="IPR003593">
    <property type="entry name" value="AAA+_ATPase"/>
</dbReference>
<evidence type="ECO:0000256" key="4">
    <source>
        <dbReference type="ARBA" id="ARBA00022840"/>
    </source>
</evidence>
<dbReference type="InterPro" id="IPR027417">
    <property type="entry name" value="P-loop_NTPase"/>
</dbReference>
<dbReference type="Gene3D" id="1.20.1560.10">
    <property type="entry name" value="ABC transporter type 1, transmembrane domain"/>
    <property type="match status" value="1"/>
</dbReference>
<dbReference type="InterPro" id="IPR011527">
    <property type="entry name" value="ABC1_TM_dom"/>
</dbReference>
<feature type="transmembrane region" description="Helical" evidence="7">
    <location>
        <begin position="58"/>
        <end position="75"/>
    </location>
</feature>
<dbReference type="InterPro" id="IPR017871">
    <property type="entry name" value="ABC_transporter-like_CS"/>
</dbReference>
<sequence length="603" mass="67118">MSLWQIIQRLLPFVRPYRPLVIATLLLTLVGSLAAQVNPFVLRYTVDTVQGLLDRNLGLAAGWNMLAWVSGILLGKEIINTVITFGQKYYGEKIRINISSVLSQTAVSKILSYELGFFSDEGNQTGKLQTRIDRGVESLMKLVQNFFIDILPLFANAIVALVVMFVANKWVGMVALAILPVYFWLSFRQADRLQGVRRGLQKLRESKNHGIISIIDSIVVIKSFVREEYEAEKQADTQAKLVNAQLVTRKTNFRYDGLKTFVEQIGVVVIIVLTAYLVLDRQISIGAIMFHILLFNNVSAPIRQLHRIYDEMNEALTYSEGFFAILDADSALEETGPIQPGNVRGTFEICNVDFTYPSGTQALHDVCLTIEEGKTTALVGLSGAGKSTIINLLCKFYAPDSGKMLLDGRPLADYDTQALRQRIGLVLQKNHIFKGTIEENIRYGDFTATQADIEAAAIQAYLHDQILDLPRQYQSDAQQLSGGQQQRIAIARLFLKNPPIIFLDEPTASLDAIATEQIKNSLDAIKQGRTVVIISHSLAQIVDSDCIHVMKKGRLVESGTHDELYAKHGTYREIFDASARSLNIEKLAKTMADDGDEVLDTAS</sequence>
<protein>
    <submittedName>
        <fullName evidence="10">ABC transporter ATP-binding protein</fullName>
    </submittedName>
</protein>
<feature type="domain" description="ABC transmembrane type-1" evidence="9">
    <location>
        <begin position="22"/>
        <end position="314"/>
    </location>
</feature>
<feature type="transmembrane region" description="Helical" evidence="7">
    <location>
        <begin position="146"/>
        <end position="164"/>
    </location>
</feature>
<dbReference type="PROSITE" id="PS50893">
    <property type="entry name" value="ABC_TRANSPORTER_2"/>
    <property type="match status" value="1"/>
</dbReference>
<keyword evidence="6 7" id="KW-0472">Membrane</keyword>
<dbReference type="SMART" id="SM00382">
    <property type="entry name" value="AAA"/>
    <property type="match status" value="1"/>
</dbReference>
<dbReference type="CDD" id="cd07346">
    <property type="entry name" value="ABC_6TM_exporters"/>
    <property type="match status" value="1"/>
</dbReference>
<comment type="subcellular location">
    <subcellularLocation>
        <location evidence="1">Cell membrane</location>
        <topology evidence="1">Multi-pass membrane protein</topology>
    </subcellularLocation>
</comment>
<dbReference type="Pfam" id="PF00005">
    <property type="entry name" value="ABC_tran"/>
    <property type="match status" value="1"/>
</dbReference>
<name>A0ABS0IF85_9BACT</name>
<accession>A0ABS0IF85</accession>
<keyword evidence="2 7" id="KW-0812">Transmembrane</keyword>
<evidence type="ECO:0000256" key="1">
    <source>
        <dbReference type="ARBA" id="ARBA00004651"/>
    </source>
</evidence>
<proteinExistence type="predicted"/>
<reference evidence="10 11" key="1">
    <citation type="submission" date="2020-11" db="EMBL/GenBank/DDBJ databases">
        <authorList>
            <person name="Kim M.K."/>
        </authorList>
    </citation>
    <scope>NUCLEOTIDE SEQUENCE [LARGE SCALE GENOMIC DNA]</scope>
    <source>
        <strain evidence="10 11">BT683</strain>
    </source>
</reference>
<dbReference type="SUPFAM" id="SSF90123">
    <property type="entry name" value="ABC transporter transmembrane region"/>
    <property type="match status" value="1"/>
</dbReference>
<feature type="transmembrane region" description="Helical" evidence="7">
    <location>
        <begin position="170"/>
        <end position="187"/>
    </location>
</feature>
<dbReference type="PROSITE" id="PS00211">
    <property type="entry name" value="ABC_TRANSPORTER_1"/>
    <property type="match status" value="1"/>
</dbReference>
<evidence type="ECO:0000259" key="9">
    <source>
        <dbReference type="PROSITE" id="PS50929"/>
    </source>
</evidence>
<evidence type="ECO:0000256" key="5">
    <source>
        <dbReference type="ARBA" id="ARBA00022989"/>
    </source>
</evidence>
<keyword evidence="11" id="KW-1185">Reference proteome</keyword>
<keyword evidence="5 7" id="KW-1133">Transmembrane helix</keyword>
<dbReference type="SUPFAM" id="SSF52540">
    <property type="entry name" value="P-loop containing nucleoside triphosphate hydrolases"/>
    <property type="match status" value="1"/>
</dbReference>
<dbReference type="InterPro" id="IPR003439">
    <property type="entry name" value="ABC_transporter-like_ATP-bd"/>
</dbReference>
<feature type="domain" description="ABC transporter" evidence="8">
    <location>
        <begin position="347"/>
        <end position="577"/>
    </location>
</feature>
<dbReference type="Pfam" id="PF00664">
    <property type="entry name" value="ABC_membrane"/>
    <property type="match status" value="1"/>
</dbReference>
<dbReference type="PANTHER" id="PTHR43394">
    <property type="entry name" value="ATP-DEPENDENT PERMEASE MDL1, MITOCHONDRIAL"/>
    <property type="match status" value="1"/>
</dbReference>
<dbReference type="Gene3D" id="3.40.50.300">
    <property type="entry name" value="P-loop containing nucleotide triphosphate hydrolases"/>
    <property type="match status" value="1"/>
</dbReference>
<dbReference type="GO" id="GO:0005524">
    <property type="term" value="F:ATP binding"/>
    <property type="evidence" value="ECO:0007669"/>
    <property type="project" value="UniProtKB-KW"/>
</dbReference>
<organism evidence="10 11">
    <name type="scientific">Hymenobacter jeongseonensis</name>
    <dbReference type="NCBI Taxonomy" id="2791027"/>
    <lineage>
        <taxon>Bacteria</taxon>
        <taxon>Pseudomonadati</taxon>
        <taxon>Bacteroidota</taxon>
        <taxon>Cytophagia</taxon>
        <taxon>Cytophagales</taxon>
        <taxon>Hymenobacteraceae</taxon>
        <taxon>Hymenobacter</taxon>
    </lineage>
</organism>
<dbReference type="InterPro" id="IPR036640">
    <property type="entry name" value="ABC1_TM_sf"/>
</dbReference>